<evidence type="ECO:0000256" key="1">
    <source>
        <dbReference type="ARBA" id="ARBA00008056"/>
    </source>
</evidence>
<dbReference type="Pfam" id="PF14226">
    <property type="entry name" value="DIOX_N"/>
    <property type="match status" value="1"/>
</dbReference>
<proteinExistence type="inferred from homology"/>
<dbReference type="InterPro" id="IPR044861">
    <property type="entry name" value="IPNS-like_FE2OG_OXY"/>
</dbReference>
<reference evidence="4" key="1">
    <citation type="journal article" date="2020" name="Stud. Mycol.">
        <title>101 Dothideomycetes genomes: a test case for predicting lifestyles and emergence of pathogens.</title>
        <authorList>
            <person name="Haridas S."/>
            <person name="Albert R."/>
            <person name="Binder M."/>
            <person name="Bloem J."/>
            <person name="Labutti K."/>
            <person name="Salamov A."/>
            <person name="Andreopoulos B."/>
            <person name="Baker S."/>
            <person name="Barry K."/>
            <person name="Bills G."/>
            <person name="Bluhm B."/>
            <person name="Cannon C."/>
            <person name="Castanera R."/>
            <person name="Culley D."/>
            <person name="Daum C."/>
            <person name="Ezra D."/>
            <person name="Gonzalez J."/>
            <person name="Henrissat B."/>
            <person name="Kuo A."/>
            <person name="Liang C."/>
            <person name="Lipzen A."/>
            <person name="Lutzoni F."/>
            <person name="Magnuson J."/>
            <person name="Mondo S."/>
            <person name="Nolan M."/>
            <person name="Ohm R."/>
            <person name="Pangilinan J."/>
            <person name="Park H.-J."/>
            <person name="Ramirez L."/>
            <person name="Alfaro M."/>
            <person name="Sun H."/>
            <person name="Tritt A."/>
            <person name="Yoshinaga Y."/>
            <person name="Zwiers L.-H."/>
            <person name="Turgeon B."/>
            <person name="Goodwin S."/>
            <person name="Spatafora J."/>
            <person name="Crous P."/>
            <person name="Grigoriev I."/>
        </authorList>
    </citation>
    <scope>NUCLEOTIDE SEQUENCE</scope>
    <source>
        <strain evidence="4">CBS 279.74</strain>
    </source>
</reference>
<feature type="domain" description="Fe2OG dioxygenase" evidence="3">
    <location>
        <begin position="170"/>
        <end position="275"/>
    </location>
</feature>
<accession>A0A6G1KKD7</accession>
<keyword evidence="2" id="KW-0408">Iron</keyword>
<dbReference type="PANTHER" id="PTHR47990">
    <property type="entry name" value="2-OXOGLUTARATE (2OG) AND FE(II)-DEPENDENT OXYGENASE SUPERFAMILY PROTEIN-RELATED"/>
    <property type="match status" value="1"/>
</dbReference>
<dbReference type="AlphaFoldDB" id="A0A6G1KKD7"/>
<gene>
    <name evidence="4" type="ORF">K504DRAFT_423815</name>
</gene>
<organism evidence="4 5">
    <name type="scientific">Pleomassaria siparia CBS 279.74</name>
    <dbReference type="NCBI Taxonomy" id="1314801"/>
    <lineage>
        <taxon>Eukaryota</taxon>
        <taxon>Fungi</taxon>
        <taxon>Dikarya</taxon>
        <taxon>Ascomycota</taxon>
        <taxon>Pezizomycotina</taxon>
        <taxon>Dothideomycetes</taxon>
        <taxon>Pleosporomycetidae</taxon>
        <taxon>Pleosporales</taxon>
        <taxon>Pleomassariaceae</taxon>
        <taxon>Pleomassaria</taxon>
    </lineage>
</organism>
<keyword evidence="5" id="KW-1185">Reference proteome</keyword>
<evidence type="ECO:0000256" key="2">
    <source>
        <dbReference type="RuleBase" id="RU003682"/>
    </source>
</evidence>
<dbReference type="Pfam" id="PF03171">
    <property type="entry name" value="2OG-FeII_Oxy"/>
    <property type="match status" value="1"/>
</dbReference>
<keyword evidence="2" id="KW-0479">Metal-binding</keyword>
<sequence length="336" mass="37895">MPIKDSIVVSSTLPTLRLDLLRAGDDAESKRLLGACRTQGFFYLDLTSDAILCRQWKDMLGVMKQYFEQPLEVKMQDAYGSDNHGYEPMGTEEGPKPKTRDGYESLKISRREFLKGSTDLSTSVEAHSSFFFDFMRTAHDITLMILERLSTSLDLKGSSRFEAYHADPGPSFSTLGLLRYPKHSDKTPTSVGHNKHTDVGSLTFLLAAQWGLQFLSPETKRWEFLEPRSGHAVINVGDSLRFPSNGELASVVHRVVPLRTTQEEDRYSIAYFLRLNDDVRFTDLKGKTWTAKGWHDFKFDVFKSPSTLDPSKQFLTGMMEENDLLVGSGNNIVVAS</sequence>
<dbReference type="GO" id="GO:0016491">
    <property type="term" value="F:oxidoreductase activity"/>
    <property type="evidence" value="ECO:0007669"/>
    <property type="project" value="UniProtKB-KW"/>
</dbReference>
<dbReference type="InterPro" id="IPR050231">
    <property type="entry name" value="Iron_ascorbate_oxido_reductase"/>
</dbReference>
<dbReference type="InterPro" id="IPR027443">
    <property type="entry name" value="IPNS-like_sf"/>
</dbReference>
<evidence type="ECO:0000259" key="3">
    <source>
        <dbReference type="PROSITE" id="PS51471"/>
    </source>
</evidence>
<comment type="similarity">
    <text evidence="1 2">Belongs to the iron/ascorbate-dependent oxidoreductase family.</text>
</comment>
<dbReference type="GO" id="GO:0044283">
    <property type="term" value="P:small molecule biosynthetic process"/>
    <property type="evidence" value="ECO:0007669"/>
    <property type="project" value="UniProtKB-ARBA"/>
</dbReference>
<dbReference type="EMBL" id="MU005765">
    <property type="protein sequence ID" value="KAF2713298.1"/>
    <property type="molecule type" value="Genomic_DNA"/>
</dbReference>
<dbReference type="Gene3D" id="2.60.120.330">
    <property type="entry name" value="B-lactam Antibiotic, Isopenicillin N Synthase, Chain"/>
    <property type="match status" value="1"/>
</dbReference>
<dbReference type="SUPFAM" id="SSF51197">
    <property type="entry name" value="Clavaminate synthase-like"/>
    <property type="match status" value="1"/>
</dbReference>
<name>A0A6G1KKD7_9PLEO</name>
<dbReference type="PROSITE" id="PS51471">
    <property type="entry name" value="FE2OG_OXY"/>
    <property type="match status" value="1"/>
</dbReference>
<dbReference type="OrthoDB" id="288590at2759"/>
<dbReference type="Proteomes" id="UP000799428">
    <property type="component" value="Unassembled WGS sequence"/>
</dbReference>
<dbReference type="GO" id="GO:0046872">
    <property type="term" value="F:metal ion binding"/>
    <property type="evidence" value="ECO:0007669"/>
    <property type="project" value="UniProtKB-KW"/>
</dbReference>
<dbReference type="InterPro" id="IPR005123">
    <property type="entry name" value="Oxoglu/Fe-dep_dioxygenase_dom"/>
</dbReference>
<protein>
    <submittedName>
        <fullName evidence="4">Clavaminate synthase-like protein</fullName>
    </submittedName>
</protein>
<evidence type="ECO:0000313" key="4">
    <source>
        <dbReference type="EMBL" id="KAF2713298.1"/>
    </source>
</evidence>
<dbReference type="InterPro" id="IPR026992">
    <property type="entry name" value="DIOX_N"/>
</dbReference>
<evidence type="ECO:0000313" key="5">
    <source>
        <dbReference type="Proteomes" id="UP000799428"/>
    </source>
</evidence>
<keyword evidence="2" id="KW-0560">Oxidoreductase</keyword>